<keyword evidence="4 8" id="KW-0732">Signal</keyword>
<dbReference type="GO" id="GO:0046373">
    <property type="term" value="P:L-arabinose metabolic process"/>
    <property type="evidence" value="ECO:0007669"/>
    <property type="project" value="InterPro"/>
</dbReference>
<evidence type="ECO:0000256" key="3">
    <source>
        <dbReference type="ARBA" id="ARBA00012670"/>
    </source>
</evidence>
<dbReference type="Gene3D" id="2.115.10.20">
    <property type="entry name" value="Glycosyl hydrolase domain, family 43"/>
    <property type="match status" value="1"/>
</dbReference>
<evidence type="ECO:0000256" key="8">
    <source>
        <dbReference type="SAM" id="SignalP"/>
    </source>
</evidence>
<dbReference type="InterPro" id="IPR007934">
    <property type="entry name" value="AbfB_ABD"/>
</dbReference>
<protein>
    <recommendedName>
        <fullName evidence="3">non-reducing end alpha-L-arabinofuranosidase</fullName>
        <ecNumber evidence="3">3.2.1.55</ecNumber>
    </recommendedName>
</protein>
<dbReference type="SUPFAM" id="SSF75005">
    <property type="entry name" value="Arabinanase/levansucrase/invertase"/>
    <property type="match status" value="1"/>
</dbReference>
<feature type="signal peptide" evidence="8">
    <location>
        <begin position="1"/>
        <end position="22"/>
    </location>
</feature>
<dbReference type="PANTHER" id="PTHR43817">
    <property type="entry name" value="GLYCOSYL HYDROLASE"/>
    <property type="match status" value="1"/>
</dbReference>
<feature type="domain" description="Alpha-L-arabinofuranosidase B arabinose-binding" evidence="9">
    <location>
        <begin position="356"/>
        <end position="468"/>
    </location>
</feature>
<dbReference type="GO" id="GO:0046556">
    <property type="term" value="F:alpha-L-arabinofuranosidase activity"/>
    <property type="evidence" value="ECO:0007669"/>
    <property type="project" value="UniProtKB-EC"/>
</dbReference>
<dbReference type="AlphaFoldDB" id="A0A9P9DQ24"/>
<gene>
    <name evidence="10" type="ORF">EDB81DRAFT_765892</name>
</gene>
<dbReference type="InterPro" id="IPR036195">
    <property type="entry name" value="AbfB_ABD_sf"/>
</dbReference>
<evidence type="ECO:0000256" key="6">
    <source>
        <dbReference type="ARBA" id="ARBA00023295"/>
    </source>
</evidence>
<dbReference type="Gene3D" id="2.80.10.50">
    <property type="match status" value="1"/>
</dbReference>
<dbReference type="EMBL" id="JAGMUV010000023">
    <property type="protein sequence ID" value="KAH7122924.1"/>
    <property type="molecule type" value="Genomic_DNA"/>
</dbReference>
<keyword evidence="6 7" id="KW-0326">Glycosidase</keyword>
<keyword evidence="11" id="KW-1185">Reference proteome</keyword>
<feature type="chain" id="PRO_5040194295" description="non-reducing end alpha-L-arabinofuranosidase" evidence="8">
    <location>
        <begin position="23"/>
        <end position="487"/>
    </location>
</feature>
<evidence type="ECO:0000256" key="4">
    <source>
        <dbReference type="ARBA" id="ARBA00022729"/>
    </source>
</evidence>
<comment type="caution">
    <text evidence="10">The sequence shown here is derived from an EMBL/GenBank/DDBJ whole genome shotgun (WGS) entry which is preliminary data.</text>
</comment>
<sequence>MHLTRVVTSAIIGLLTASSASASPTMQIFSRNYESIGNVSPPAIYNNTIVEQRADPHILKHTNGKYYLTATVPAYDRVVLRSASTIQGLTDAEEVTIFKRGGIYNGYVWAPEIWHIDDKWYVYVALGVNGTWNIRPGVLEGVGDDPLTAEWSVKGVVKTNWESFSLDMHYFEANGVKYLTWAQNDPDSGEGGTGLYLAPMINPWTVKLPAVRISYPDLPWERIGHNVNEGPAVIKRNGKLFLAYSASATDHNYRVGLLTSEEDADLMDPESWHKSPEPVFASNDETSQYGPGHNSFTVSEGGESDLLVYHDRGYKEIDGDPLKNPDRRTRVQKLYWKSDGTPNFGIPVPDGLTPVRLRSAADESLYIRHKEGEQAVVESDVPALAETQFRIVEPGLHGEGTVSFESTNLPGRYLRHTDGKVVLAEDSGSKSFQKSVSFVKVKGLSDAKGVSFKVLGSKHKYVQVVKGSVLAVAGAPKHKAQATFYLE</sequence>
<comment type="similarity">
    <text evidence="2 7">Belongs to the glycosyl hydrolase 43 family.</text>
</comment>
<dbReference type="Pfam" id="PF05270">
    <property type="entry name" value="AbfB"/>
    <property type="match status" value="1"/>
</dbReference>
<dbReference type="PANTHER" id="PTHR43817:SF1">
    <property type="entry name" value="HYDROLASE, FAMILY 43, PUTATIVE (AFU_ORTHOLOGUE AFUA_3G01660)-RELATED"/>
    <property type="match status" value="1"/>
</dbReference>
<evidence type="ECO:0000256" key="5">
    <source>
        <dbReference type="ARBA" id="ARBA00022801"/>
    </source>
</evidence>
<comment type="catalytic activity">
    <reaction evidence="1">
        <text>Hydrolysis of terminal non-reducing alpha-L-arabinofuranoside residues in alpha-L-arabinosides.</text>
        <dbReference type="EC" id="3.2.1.55"/>
    </reaction>
</comment>
<proteinExistence type="inferred from homology"/>
<dbReference type="SUPFAM" id="SSF110221">
    <property type="entry name" value="AbfB domain"/>
    <property type="match status" value="1"/>
</dbReference>
<name>A0A9P9DQ24_9HYPO</name>
<evidence type="ECO:0000313" key="10">
    <source>
        <dbReference type="EMBL" id="KAH7122924.1"/>
    </source>
</evidence>
<dbReference type="Pfam" id="PF04616">
    <property type="entry name" value="Glyco_hydro_43"/>
    <property type="match status" value="1"/>
</dbReference>
<evidence type="ECO:0000256" key="1">
    <source>
        <dbReference type="ARBA" id="ARBA00001462"/>
    </source>
</evidence>
<organism evidence="10 11">
    <name type="scientific">Dactylonectria macrodidyma</name>
    <dbReference type="NCBI Taxonomy" id="307937"/>
    <lineage>
        <taxon>Eukaryota</taxon>
        <taxon>Fungi</taxon>
        <taxon>Dikarya</taxon>
        <taxon>Ascomycota</taxon>
        <taxon>Pezizomycotina</taxon>
        <taxon>Sordariomycetes</taxon>
        <taxon>Hypocreomycetidae</taxon>
        <taxon>Hypocreales</taxon>
        <taxon>Nectriaceae</taxon>
        <taxon>Dactylonectria</taxon>
    </lineage>
</organism>
<reference evidence="10" key="1">
    <citation type="journal article" date="2021" name="Nat. Commun.">
        <title>Genetic determinants of endophytism in the Arabidopsis root mycobiome.</title>
        <authorList>
            <person name="Mesny F."/>
            <person name="Miyauchi S."/>
            <person name="Thiergart T."/>
            <person name="Pickel B."/>
            <person name="Atanasova L."/>
            <person name="Karlsson M."/>
            <person name="Huettel B."/>
            <person name="Barry K.W."/>
            <person name="Haridas S."/>
            <person name="Chen C."/>
            <person name="Bauer D."/>
            <person name="Andreopoulos W."/>
            <person name="Pangilinan J."/>
            <person name="LaButti K."/>
            <person name="Riley R."/>
            <person name="Lipzen A."/>
            <person name="Clum A."/>
            <person name="Drula E."/>
            <person name="Henrissat B."/>
            <person name="Kohler A."/>
            <person name="Grigoriev I.V."/>
            <person name="Martin F.M."/>
            <person name="Hacquard S."/>
        </authorList>
    </citation>
    <scope>NUCLEOTIDE SEQUENCE</scope>
    <source>
        <strain evidence="10">MPI-CAGE-AT-0147</strain>
    </source>
</reference>
<dbReference type="InterPro" id="IPR023296">
    <property type="entry name" value="Glyco_hydro_beta-prop_sf"/>
</dbReference>
<dbReference type="Proteomes" id="UP000738349">
    <property type="component" value="Unassembled WGS sequence"/>
</dbReference>
<accession>A0A9P9DQ24</accession>
<dbReference type="InterPro" id="IPR006710">
    <property type="entry name" value="Glyco_hydro_43"/>
</dbReference>
<evidence type="ECO:0000256" key="2">
    <source>
        <dbReference type="ARBA" id="ARBA00009865"/>
    </source>
</evidence>
<evidence type="ECO:0000256" key="7">
    <source>
        <dbReference type="RuleBase" id="RU361187"/>
    </source>
</evidence>
<keyword evidence="5 7" id="KW-0378">Hydrolase</keyword>
<dbReference type="EC" id="3.2.1.55" evidence="3"/>
<evidence type="ECO:0000259" key="9">
    <source>
        <dbReference type="Pfam" id="PF05270"/>
    </source>
</evidence>
<dbReference type="OrthoDB" id="272289at2759"/>
<dbReference type="CDD" id="cd23265">
    <property type="entry name" value="beta-trefoil_ABD_ABFB-like"/>
    <property type="match status" value="1"/>
</dbReference>
<evidence type="ECO:0000313" key="11">
    <source>
        <dbReference type="Proteomes" id="UP000738349"/>
    </source>
</evidence>